<keyword evidence="1" id="KW-0732">Signal</keyword>
<evidence type="ECO:0000256" key="1">
    <source>
        <dbReference type="SAM" id="SignalP"/>
    </source>
</evidence>
<feature type="signal peptide" evidence="1">
    <location>
        <begin position="1"/>
        <end position="19"/>
    </location>
</feature>
<protein>
    <submittedName>
        <fullName evidence="4">Secreted protein</fullName>
    </submittedName>
</protein>
<accession>A0A1S0TK66</accession>
<dbReference type="KEGG" id="loa:LOAG_13630"/>
<evidence type="ECO:0000313" key="3">
    <source>
        <dbReference type="Proteomes" id="UP000095285"/>
    </source>
</evidence>
<dbReference type="Proteomes" id="UP000095285">
    <property type="component" value="Unassembled WGS sequence"/>
</dbReference>
<evidence type="ECO:0000313" key="2">
    <source>
        <dbReference type="EMBL" id="EFO14886.2"/>
    </source>
</evidence>
<proteinExistence type="predicted"/>
<reference evidence="4" key="2">
    <citation type="submission" date="2016-11" db="UniProtKB">
        <authorList>
            <consortium name="WormBaseParasite"/>
        </authorList>
    </citation>
    <scope>IDENTIFICATION</scope>
</reference>
<accession>A0A1I7W363</accession>
<dbReference type="InterPro" id="IPR008451">
    <property type="entry name" value="Chromadorea_ALT"/>
</dbReference>
<dbReference type="CTD" id="9951100"/>
<dbReference type="OMA" id="NEMPANY"/>
<evidence type="ECO:0000313" key="4">
    <source>
        <dbReference type="WBParaSite" id="EN70_9142"/>
    </source>
</evidence>
<organism evidence="3 4">
    <name type="scientific">Loa loa</name>
    <name type="common">Eye worm</name>
    <name type="synonym">Filaria loa</name>
    <dbReference type="NCBI Taxonomy" id="7209"/>
    <lineage>
        <taxon>Eukaryota</taxon>
        <taxon>Metazoa</taxon>
        <taxon>Ecdysozoa</taxon>
        <taxon>Nematoda</taxon>
        <taxon>Chromadorea</taxon>
        <taxon>Rhabditida</taxon>
        <taxon>Spirurina</taxon>
        <taxon>Spiruromorpha</taxon>
        <taxon>Filarioidea</taxon>
        <taxon>Onchocercidae</taxon>
        <taxon>Loa</taxon>
    </lineage>
</organism>
<dbReference type="OrthoDB" id="5779160at2759"/>
<sequence>MKIFSIQFLLLFNLSFLHAETSTLAHIFNASKEMPKNYHGATFINTDGILNPCTSNVDCYKMREPVFWCRLAKIQQWTDKGCYCDPILNACVIERKTKLGPITIIRNYAFCTWKESWECPSYL</sequence>
<reference evidence="2 3" key="1">
    <citation type="submission" date="2012-04" db="EMBL/GenBank/DDBJ databases">
        <title>The Genome Sequence of Loa loa.</title>
        <authorList>
            <consortium name="The Broad Institute Genome Sequencing Platform"/>
            <consortium name="Broad Institute Genome Sequencing Center for Infectious Disease"/>
            <person name="Nutman T.B."/>
            <person name="Fink D.L."/>
            <person name="Russ C."/>
            <person name="Young S."/>
            <person name="Zeng Q."/>
            <person name="Gargeya S."/>
            <person name="Alvarado L."/>
            <person name="Berlin A."/>
            <person name="Chapman S.B."/>
            <person name="Chen Z."/>
            <person name="Freedman E."/>
            <person name="Gellesch M."/>
            <person name="Goldberg J."/>
            <person name="Griggs A."/>
            <person name="Gujja S."/>
            <person name="Heilman E.R."/>
            <person name="Heiman D."/>
            <person name="Howarth C."/>
            <person name="Mehta T."/>
            <person name="Neiman D."/>
            <person name="Pearson M."/>
            <person name="Roberts A."/>
            <person name="Saif S."/>
            <person name="Shea T."/>
            <person name="Shenoy N."/>
            <person name="Sisk P."/>
            <person name="Stolte C."/>
            <person name="Sykes S."/>
            <person name="White J."/>
            <person name="Yandava C."/>
            <person name="Haas B."/>
            <person name="Henn M.R."/>
            <person name="Nusbaum C."/>
            <person name="Birren B."/>
        </authorList>
    </citation>
    <scope>NUCLEOTIDE SEQUENCE [LARGE SCALE GENOMIC DNA]</scope>
</reference>
<dbReference type="Pfam" id="PF05535">
    <property type="entry name" value="Chromadorea_ALT"/>
    <property type="match status" value="1"/>
</dbReference>
<dbReference type="FunCoup" id="A0A1I7W363">
    <property type="interactions" value="127"/>
</dbReference>
<dbReference type="RefSeq" id="XP_020301176.1">
    <property type="nucleotide sequence ID" value="XM_020448702.1"/>
</dbReference>
<keyword evidence="3" id="KW-1185">Reference proteome</keyword>
<dbReference type="eggNOG" id="ENOG502SGFF">
    <property type="taxonomic scope" value="Eukaryota"/>
</dbReference>
<dbReference type="WBParaSite" id="EN70_9142">
    <property type="protein sequence ID" value="EN70_9142"/>
    <property type="gene ID" value="EN70_9142"/>
</dbReference>
<gene>
    <name evidence="2 4" type="ORF">LOAG_13630</name>
</gene>
<dbReference type="AlphaFoldDB" id="A0A1I7W363"/>
<dbReference type="GeneID" id="9951100"/>
<feature type="chain" id="PRO_5010173277" evidence="1">
    <location>
        <begin position="20"/>
        <end position="123"/>
    </location>
</feature>
<dbReference type="EMBL" id="JH712659">
    <property type="protein sequence ID" value="EFO14886.2"/>
    <property type="molecule type" value="Genomic_DNA"/>
</dbReference>
<name>A0A1I7W363_LOALO</name>
<dbReference type="STRING" id="7209.A0A1I7W363"/>